<evidence type="ECO:0000256" key="5">
    <source>
        <dbReference type="ARBA" id="ARBA00022840"/>
    </source>
</evidence>
<dbReference type="GO" id="GO:0051301">
    <property type="term" value="P:cell division"/>
    <property type="evidence" value="ECO:0007669"/>
    <property type="project" value="UniProtKB-KW"/>
</dbReference>
<reference evidence="15" key="2">
    <citation type="submission" date="2021-04" db="EMBL/GenBank/DDBJ databases">
        <authorList>
            <person name="Dong X."/>
        </authorList>
    </citation>
    <scope>NUCLEOTIDE SEQUENCE</scope>
    <source>
        <strain evidence="15">ZWT</strain>
    </source>
</reference>
<feature type="domain" description="Mur ligase C-terminal" evidence="13">
    <location>
        <begin position="323"/>
        <end position="443"/>
    </location>
</feature>
<dbReference type="GO" id="GO:0071555">
    <property type="term" value="P:cell wall organization"/>
    <property type="evidence" value="ECO:0007669"/>
    <property type="project" value="UniProtKB-KW"/>
</dbReference>
<reference evidence="15" key="1">
    <citation type="journal article" date="2021" name="mSystems">
        <title>Bacteria and Archaea Synergistically Convert Glycine Betaine to Biogenic Methane in the Formosa Cold Seep of the South China Sea.</title>
        <authorList>
            <person name="Li L."/>
            <person name="Zhang W."/>
            <person name="Zhang S."/>
            <person name="Song L."/>
            <person name="Sun Q."/>
            <person name="Zhang H."/>
            <person name="Xiang H."/>
            <person name="Dong X."/>
        </authorList>
    </citation>
    <scope>NUCLEOTIDE SEQUENCE</scope>
    <source>
        <strain evidence="15">ZWT</strain>
    </source>
</reference>
<keyword evidence="16" id="KW-1185">Reference proteome</keyword>
<dbReference type="Gene3D" id="3.40.1390.10">
    <property type="entry name" value="MurE/MurF, N-terminal domain"/>
    <property type="match status" value="1"/>
</dbReference>
<organism evidence="15 16">
    <name type="scientific">Oceanirhabdus seepicola</name>
    <dbReference type="NCBI Taxonomy" id="2828781"/>
    <lineage>
        <taxon>Bacteria</taxon>
        <taxon>Bacillati</taxon>
        <taxon>Bacillota</taxon>
        <taxon>Clostridia</taxon>
        <taxon>Eubacteriales</taxon>
        <taxon>Clostridiaceae</taxon>
        <taxon>Oceanirhabdus</taxon>
    </lineage>
</organism>
<evidence type="ECO:0000256" key="3">
    <source>
        <dbReference type="ARBA" id="ARBA00022618"/>
    </source>
</evidence>
<dbReference type="PANTHER" id="PTHR43024">
    <property type="entry name" value="UDP-N-ACETYLMURAMOYL-TRIPEPTIDE--D-ALANYL-D-ALANINE LIGASE"/>
    <property type="match status" value="1"/>
</dbReference>
<dbReference type="GO" id="GO:0047480">
    <property type="term" value="F:UDP-N-acetylmuramoyl-tripeptide-D-alanyl-D-alanine ligase activity"/>
    <property type="evidence" value="ECO:0007669"/>
    <property type="project" value="UniProtKB-UniRule"/>
</dbReference>
<dbReference type="GO" id="GO:0009252">
    <property type="term" value="P:peptidoglycan biosynthetic process"/>
    <property type="evidence" value="ECO:0007669"/>
    <property type="project" value="UniProtKB-UniRule"/>
</dbReference>
<dbReference type="InterPro" id="IPR036615">
    <property type="entry name" value="Mur_ligase_C_dom_sf"/>
</dbReference>
<dbReference type="Gene3D" id="3.90.190.20">
    <property type="entry name" value="Mur ligase, C-terminal domain"/>
    <property type="match status" value="1"/>
</dbReference>
<dbReference type="Pfam" id="PF08245">
    <property type="entry name" value="Mur_ligase_M"/>
    <property type="match status" value="1"/>
</dbReference>
<dbReference type="InterPro" id="IPR000713">
    <property type="entry name" value="Mur_ligase_N"/>
</dbReference>
<dbReference type="GO" id="GO:0008360">
    <property type="term" value="P:regulation of cell shape"/>
    <property type="evidence" value="ECO:0007669"/>
    <property type="project" value="UniProtKB-KW"/>
</dbReference>
<dbReference type="Pfam" id="PF02875">
    <property type="entry name" value="Mur_ligase_C"/>
    <property type="match status" value="1"/>
</dbReference>
<dbReference type="SUPFAM" id="SSF63418">
    <property type="entry name" value="MurE/MurF N-terminal domain"/>
    <property type="match status" value="1"/>
</dbReference>
<comment type="caution">
    <text evidence="15">The sequence shown here is derived from an EMBL/GenBank/DDBJ whole genome shotgun (WGS) entry which is preliminary data.</text>
</comment>
<dbReference type="InterPro" id="IPR036565">
    <property type="entry name" value="Mur-like_cat_sf"/>
</dbReference>
<sequence>MEMKLTSRELIDTLNGEVITYGEKGSIQGVETDTRRLGENFIFFALKGARVDGNDMVDEAVKNGAILCVVDKYKEEFKKYEKKITIVKVENTKEALYKLAEYYRNKFDIKVIGITGSTGKTSTKDILSGALSEKFSVFKTIGNFNSDIGLPLMIFKFKDEHEVAVLEMGMSGFGEIELLAKIARPDIAIITNIGESHLEQLKTRENILKAKMEITKYFNEKNVLIINNDNDMLRTIDEERFEIIPCSIQGNGKLNSDILDINISESFFKITNGEYNGETFNLKMPGEHNISNALLSIAVCEIVGMTSEEINSGLKKIDKTSMRLDIKKHEEGGYIIINDAYNASPDSMKAAIDVMNTIQGKKICVLGTMKELGEKSSELHREIGEYALEQGVEKLFVVGEGSQNYLSGFADREGYVFKTKEDLIQKLKGELTAEHVVLIKASRSMKFETIYNELIMN</sequence>
<name>A0A9J6P7F0_9CLOT</name>
<dbReference type="EMBL" id="JAGSOJ010000007">
    <property type="protein sequence ID" value="MCM1992711.1"/>
    <property type="molecule type" value="Genomic_DNA"/>
</dbReference>
<proteinExistence type="inferred from homology"/>
<keyword evidence="1 10" id="KW-0963">Cytoplasm</keyword>
<evidence type="ECO:0000256" key="8">
    <source>
        <dbReference type="ARBA" id="ARBA00023306"/>
    </source>
</evidence>
<comment type="similarity">
    <text evidence="10">Belongs to the MurCDEF family. MurF subfamily.</text>
</comment>
<comment type="function">
    <text evidence="10 11">Involved in cell wall formation. Catalyzes the final step in the synthesis of UDP-N-acetylmuramoyl-pentapeptide, the precursor of murein.</text>
</comment>
<feature type="domain" description="Mur ligase central" evidence="14">
    <location>
        <begin position="114"/>
        <end position="300"/>
    </location>
</feature>
<keyword evidence="3 10" id="KW-0132">Cell division</keyword>
<gene>
    <name evidence="10" type="primary">murF</name>
    <name evidence="15" type="ORF">KDK92_23590</name>
</gene>
<dbReference type="Pfam" id="PF01225">
    <property type="entry name" value="Mur_ligase"/>
    <property type="match status" value="1"/>
</dbReference>
<dbReference type="InterPro" id="IPR013221">
    <property type="entry name" value="Mur_ligase_cen"/>
</dbReference>
<dbReference type="Proteomes" id="UP001056429">
    <property type="component" value="Unassembled WGS sequence"/>
</dbReference>
<dbReference type="InterPro" id="IPR005863">
    <property type="entry name" value="UDP-N-AcMur_synth"/>
</dbReference>
<keyword evidence="8 10" id="KW-0131">Cell cycle</keyword>
<evidence type="ECO:0000256" key="10">
    <source>
        <dbReference type="HAMAP-Rule" id="MF_02019"/>
    </source>
</evidence>
<evidence type="ECO:0000256" key="1">
    <source>
        <dbReference type="ARBA" id="ARBA00022490"/>
    </source>
</evidence>
<accession>A0A9J6P7F0</accession>
<dbReference type="SUPFAM" id="SSF53623">
    <property type="entry name" value="MurD-like peptide ligases, catalytic domain"/>
    <property type="match status" value="1"/>
</dbReference>
<evidence type="ECO:0000259" key="12">
    <source>
        <dbReference type="Pfam" id="PF01225"/>
    </source>
</evidence>
<keyword evidence="9 10" id="KW-0961">Cell wall biogenesis/degradation</keyword>
<keyword evidence="5 10" id="KW-0067">ATP-binding</keyword>
<dbReference type="PANTHER" id="PTHR43024:SF1">
    <property type="entry name" value="UDP-N-ACETYLMURAMOYL-TRIPEPTIDE--D-ALANYL-D-ALANINE LIGASE"/>
    <property type="match status" value="1"/>
</dbReference>
<dbReference type="SUPFAM" id="SSF53244">
    <property type="entry name" value="MurD-like peptide ligases, peptide-binding domain"/>
    <property type="match status" value="1"/>
</dbReference>
<dbReference type="GO" id="GO:0005737">
    <property type="term" value="C:cytoplasm"/>
    <property type="evidence" value="ECO:0007669"/>
    <property type="project" value="UniProtKB-SubCell"/>
</dbReference>
<keyword evidence="2 10" id="KW-0436">Ligase</keyword>
<dbReference type="NCBIfam" id="TIGR01143">
    <property type="entry name" value="murF"/>
    <property type="match status" value="1"/>
</dbReference>
<comment type="subcellular location">
    <subcellularLocation>
        <location evidence="10 11">Cytoplasm</location>
    </subcellularLocation>
</comment>
<protein>
    <recommendedName>
        <fullName evidence="10 11">UDP-N-acetylmuramoyl-tripeptide--D-alanyl-D-alanine ligase</fullName>
        <ecNumber evidence="10 11">6.3.2.10</ecNumber>
    </recommendedName>
    <alternativeName>
        <fullName evidence="10">D-alanyl-D-alanine-adding enzyme</fullName>
    </alternativeName>
</protein>
<dbReference type="GO" id="GO:0005524">
    <property type="term" value="F:ATP binding"/>
    <property type="evidence" value="ECO:0007669"/>
    <property type="project" value="UniProtKB-UniRule"/>
</dbReference>
<dbReference type="InterPro" id="IPR004101">
    <property type="entry name" value="Mur_ligase_C"/>
</dbReference>
<dbReference type="InterPro" id="IPR035911">
    <property type="entry name" value="MurE/MurF_N"/>
</dbReference>
<evidence type="ECO:0000313" key="15">
    <source>
        <dbReference type="EMBL" id="MCM1992711.1"/>
    </source>
</evidence>
<keyword evidence="7 10" id="KW-0573">Peptidoglycan synthesis</keyword>
<evidence type="ECO:0000259" key="13">
    <source>
        <dbReference type="Pfam" id="PF02875"/>
    </source>
</evidence>
<keyword evidence="4 10" id="KW-0547">Nucleotide-binding</keyword>
<feature type="domain" description="Mur ligase N-terminal catalytic" evidence="12">
    <location>
        <begin position="27"/>
        <end position="103"/>
    </location>
</feature>
<dbReference type="AlphaFoldDB" id="A0A9J6P7F0"/>
<evidence type="ECO:0000256" key="6">
    <source>
        <dbReference type="ARBA" id="ARBA00022960"/>
    </source>
</evidence>
<evidence type="ECO:0000256" key="11">
    <source>
        <dbReference type="RuleBase" id="RU004136"/>
    </source>
</evidence>
<evidence type="ECO:0000313" key="16">
    <source>
        <dbReference type="Proteomes" id="UP001056429"/>
    </source>
</evidence>
<comment type="catalytic activity">
    <reaction evidence="10 11">
        <text>D-alanyl-D-alanine + UDP-N-acetyl-alpha-D-muramoyl-L-alanyl-gamma-D-glutamyl-meso-2,6-diaminopimelate + ATP = UDP-N-acetyl-alpha-D-muramoyl-L-alanyl-gamma-D-glutamyl-meso-2,6-diaminopimeloyl-D-alanyl-D-alanine + ADP + phosphate + H(+)</text>
        <dbReference type="Rhea" id="RHEA:28374"/>
        <dbReference type="ChEBI" id="CHEBI:15378"/>
        <dbReference type="ChEBI" id="CHEBI:30616"/>
        <dbReference type="ChEBI" id="CHEBI:43474"/>
        <dbReference type="ChEBI" id="CHEBI:57822"/>
        <dbReference type="ChEBI" id="CHEBI:61386"/>
        <dbReference type="ChEBI" id="CHEBI:83905"/>
        <dbReference type="ChEBI" id="CHEBI:456216"/>
        <dbReference type="EC" id="6.3.2.10"/>
    </reaction>
</comment>
<dbReference type="HAMAP" id="MF_02019">
    <property type="entry name" value="MurF"/>
    <property type="match status" value="1"/>
</dbReference>
<keyword evidence="6 10" id="KW-0133">Cell shape</keyword>
<evidence type="ECO:0000256" key="4">
    <source>
        <dbReference type="ARBA" id="ARBA00022741"/>
    </source>
</evidence>
<evidence type="ECO:0000256" key="9">
    <source>
        <dbReference type="ARBA" id="ARBA00023316"/>
    </source>
</evidence>
<evidence type="ECO:0000259" key="14">
    <source>
        <dbReference type="Pfam" id="PF08245"/>
    </source>
</evidence>
<dbReference type="EC" id="6.3.2.10" evidence="10 11"/>
<evidence type="ECO:0000256" key="2">
    <source>
        <dbReference type="ARBA" id="ARBA00022598"/>
    </source>
</evidence>
<dbReference type="InterPro" id="IPR051046">
    <property type="entry name" value="MurCDEF_CellWall_CoF430Synth"/>
</dbReference>
<comment type="pathway">
    <text evidence="10 11">Cell wall biogenesis; peptidoglycan biosynthesis.</text>
</comment>
<evidence type="ECO:0000256" key="7">
    <source>
        <dbReference type="ARBA" id="ARBA00022984"/>
    </source>
</evidence>
<feature type="binding site" evidence="10">
    <location>
        <begin position="116"/>
        <end position="122"/>
    </location>
    <ligand>
        <name>ATP</name>
        <dbReference type="ChEBI" id="CHEBI:30616"/>
    </ligand>
</feature>
<dbReference type="Gene3D" id="3.40.1190.10">
    <property type="entry name" value="Mur-like, catalytic domain"/>
    <property type="match status" value="1"/>
</dbReference>